<dbReference type="InterPro" id="IPR001245">
    <property type="entry name" value="Ser-Thr/Tyr_kinase_cat_dom"/>
</dbReference>
<feature type="binding site" evidence="3">
    <location>
        <position position="56"/>
    </location>
    <ligand>
        <name>ATP</name>
        <dbReference type="ChEBI" id="CHEBI:30616"/>
    </ligand>
</feature>
<comment type="caution">
    <text evidence="6">The sequence shown here is derived from an EMBL/GenBank/DDBJ whole genome shotgun (WGS) entry which is preliminary data.</text>
</comment>
<dbReference type="PANTHER" id="PTHR24416">
    <property type="entry name" value="TYROSINE-PROTEIN KINASE RECEPTOR"/>
    <property type="match status" value="1"/>
</dbReference>
<dbReference type="InterPro" id="IPR017441">
    <property type="entry name" value="Protein_kinase_ATP_BS"/>
</dbReference>
<sequence>MPVPDAAFVAPDPRWEFPRKQLTLEQPLGEGEFGRVLRARALNIAGHSGYTTVAVKTLKDGACAGELADLLSEFALLQQVRHPNVVRLLGACSAGCAAGEPFLLIIEFAEHGSLRSYLRRSRHAESDGALPCSEPDALALAHAAAPRPRAAPPRRAPPPATPRDVLGFAWQIAKGMAYLSDIKLVHRDLAARNVLVAEGGICKISDFGLTRDVYEDDTYMKRSKGRVPVKWMSLESLADHMYTSKSDVWSFGVLLWELVTLGASPYPGVAVHNLFHLLKAGYRMQRPDNCSPALYRIMRSCWNEGPDDRPTFKELTSIFEKMLQDGVDYLDLNPRSVHNMTYFTSLSSARDILDDADVHYGNLTMLPTDSVNYLTPHKSRKDSSLCLTLSSAMEEEEKLLHTPAEIISVDTTELEKSTLQIEAIKGDSPKIGNAYLSPIRQTSSQTQDTSSASPSPVALTQRYISMSVGEPRYTMRHISPDSSPRIPNHATKVSTF</sequence>
<evidence type="ECO:0000256" key="1">
    <source>
        <dbReference type="ARBA" id="ARBA00004167"/>
    </source>
</evidence>
<protein>
    <recommendedName>
        <fullName evidence="5">Protein kinase domain-containing protein</fullName>
    </recommendedName>
</protein>
<dbReference type="EMBL" id="JAZDUA010000010">
    <property type="protein sequence ID" value="KAK7873738.1"/>
    <property type="molecule type" value="Genomic_DNA"/>
</dbReference>
<proteinExistence type="predicted"/>
<dbReference type="GO" id="GO:0005524">
    <property type="term" value="F:ATP binding"/>
    <property type="evidence" value="ECO:0007669"/>
    <property type="project" value="UniProtKB-UniRule"/>
</dbReference>
<dbReference type="GO" id="GO:0004714">
    <property type="term" value="F:transmembrane receptor protein tyrosine kinase activity"/>
    <property type="evidence" value="ECO:0007669"/>
    <property type="project" value="UniProtKB-EC"/>
</dbReference>
<comment type="subcellular location">
    <subcellularLocation>
        <location evidence="1">Membrane</location>
        <topology evidence="1">Single-pass membrane protein</topology>
    </subcellularLocation>
</comment>
<dbReference type="InterPro" id="IPR050122">
    <property type="entry name" value="RTK"/>
</dbReference>
<organism evidence="6 7">
    <name type="scientific">Gryllus longicercus</name>
    <dbReference type="NCBI Taxonomy" id="2509291"/>
    <lineage>
        <taxon>Eukaryota</taxon>
        <taxon>Metazoa</taxon>
        <taxon>Ecdysozoa</taxon>
        <taxon>Arthropoda</taxon>
        <taxon>Hexapoda</taxon>
        <taxon>Insecta</taxon>
        <taxon>Pterygota</taxon>
        <taxon>Neoptera</taxon>
        <taxon>Polyneoptera</taxon>
        <taxon>Orthoptera</taxon>
        <taxon>Ensifera</taxon>
        <taxon>Gryllidea</taxon>
        <taxon>Grylloidea</taxon>
        <taxon>Gryllidae</taxon>
        <taxon>Gryllinae</taxon>
        <taxon>Gryllus</taxon>
    </lineage>
</organism>
<gene>
    <name evidence="6" type="ORF">R5R35_013270</name>
</gene>
<dbReference type="SMART" id="SM00219">
    <property type="entry name" value="TyrKc"/>
    <property type="match status" value="1"/>
</dbReference>
<dbReference type="Gene3D" id="3.30.200.20">
    <property type="entry name" value="Phosphorylase Kinase, domain 1"/>
    <property type="match status" value="1"/>
</dbReference>
<evidence type="ECO:0000313" key="7">
    <source>
        <dbReference type="Proteomes" id="UP001378592"/>
    </source>
</evidence>
<dbReference type="InterPro" id="IPR011009">
    <property type="entry name" value="Kinase-like_dom_sf"/>
</dbReference>
<evidence type="ECO:0000259" key="5">
    <source>
        <dbReference type="PROSITE" id="PS50011"/>
    </source>
</evidence>
<evidence type="ECO:0000256" key="2">
    <source>
        <dbReference type="ARBA" id="ARBA00051243"/>
    </source>
</evidence>
<dbReference type="InterPro" id="IPR008266">
    <property type="entry name" value="Tyr_kinase_AS"/>
</dbReference>
<dbReference type="PROSITE" id="PS00107">
    <property type="entry name" value="PROTEIN_KINASE_ATP"/>
    <property type="match status" value="1"/>
</dbReference>
<dbReference type="PANTHER" id="PTHR24416:SF617">
    <property type="entry name" value="RET ONCOGENE, ISOFORM A"/>
    <property type="match status" value="1"/>
</dbReference>
<dbReference type="InterPro" id="IPR000719">
    <property type="entry name" value="Prot_kinase_dom"/>
</dbReference>
<evidence type="ECO:0000256" key="4">
    <source>
        <dbReference type="SAM" id="MobiDB-lite"/>
    </source>
</evidence>
<dbReference type="SUPFAM" id="SSF56112">
    <property type="entry name" value="Protein kinase-like (PK-like)"/>
    <property type="match status" value="1"/>
</dbReference>
<dbReference type="AlphaFoldDB" id="A0AAN9WTM5"/>
<keyword evidence="3" id="KW-0067">ATP-binding</keyword>
<dbReference type="GO" id="GO:0005886">
    <property type="term" value="C:plasma membrane"/>
    <property type="evidence" value="ECO:0007669"/>
    <property type="project" value="TreeGrafter"/>
</dbReference>
<dbReference type="GO" id="GO:0043235">
    <property type="term" value="C:receptor complex"/>
    <property type="evidence" value="ECO:0007669"/>
    <property type="project" value="TreeGrafter"/>
</dbReference>
<dbReference type="GO" id="GO:0007169">
    <property type="term" value="P:cell surface receptor protein tyrosine kinase signaling pathway"/>
    <property type="evidence" value="ECO:0007669"/>
    <property type="project" value="TreeGrafter"/>
</dbReference>
<dbReference type="Proteomes" id="UP001378592">
    <property type="component" value="Unassembled WGS sequence"/>
</dbReference>
<dbReference type="InterPro" id="IPR020635">
    <property type="entry name" value="Tyr_kinase_cat_dom"/>
</dbReference>
<keyword evidence="3" id="KW-0547">Nucleotide-binding</keyword>
<comment type="catalytic activity">
    <reaction evidence="2">
        <text>L-tyrosyl-[protein] + ATP = O-phospho-L-tyrosyl-[protein] + ADP + H(+)</text>
        <dbReference type="Rhea" id="RHEA:10596"/>
        <dbReference type="Rhea" id="RHEA-COMP:10136"/>
        <dbReference type="Rhea" id="RHEA-COMP:20101"/>
        <dbReference type="ChEBI" id="CHEBI:15378"/>
        <dbReference type="ChEBI" id="CHEBI:30616"/>
        <dbReference type="ChEBI" id="CHEBI:46858"/>
        <dbReference type="ChEBI" id="CHEBI:61978"/>
        <dbReference type="ChEBI" id="CHEBI:456216"/>
        <dbReference type="EC" id="2.7.10.1"/>
    </reaction>
</comment>
<evidence type="ECO:0000256" key="3">
    <source>
        <dbReference type="PROSITE-ProRule" id="PRU10141"/>
    </source>
</evidence>
<dbReference type="PROSITE" id="PS50011">
    <property type="entry name" value="PROTEIN_KINASE_DOM"/>
    <property type="match status" value="1"/>
</dbReference>
<keyword evidence="7" id="KW-1185">Reference proteome</keyword>
<dbReference type="Pfam" id="PF07714">
    <property type="entry name" value="PK_Tyr_Ser-Thr"/>
    <property type="match status" value="1"/>
</dbReference>
<name>A0AAN9WTM5_9ORTH</name>
<dbReference type="Gene3D" id="1.10.510.10">
    <property type="entry name" value="Transferase(Phosphotransferase) domain 1"/>
    <property type="match status" value="1"/>
</dbReference>
<reference evidence="6 7" key="1">
    <citation type="submission" date="2024-03" db="EMBL/GenBank/DDBJ databases">
        <title>The genome assembly and annotation of the cricket Gryllus longicercus Weissman &amp; Gray.</title>
        <authorList>
            <person name="Szrajer S."/>
            <person name="Gray D."/>
            <person name="Ylla G."/>
        </authorList>
    </citation>
    <scope>NUCLEOTIDE SEQUENCE [LARGE SCALE GENOMIC DNA]</scope>
    <source>
        <strain evidence="6">DAG 2021-001</strain>
        <tissue evidence="6">Whole body minus gut</tissue>
    </source>
</reference>
<feature type="region of interest" description="Disordered" evidence="4">
    <location>
        <begin position="476"/>
        <end position="496"/>
    </location>
</feature>
<feature type="domain" description="Protein kinase" evidence="5">
    <location>
        <begin position="22"/>
        <end position="323"/>
    </location>
</feature>
<accession>A0AAN9WTM5</accession>
<dbReference type="PRINTS" id="PR00109">
    <property type="entry name" value="TYRKINASE"/>
</dbReference>
<dbReference type="PROSITE" id="PS00109">
    <property type="entry name" value="PROTEIN_KINASE_TYR"/>
    <property type="match status" value="1"/>
</dbReference>
<evidence type="ECO:0000313" key="6">
    <source>
        <dbReference type="EMBL" id="KAK7873738.1"/>
    </source>
</evidence>
<dbReference type="FunFam" id="1.10.510.10:FF:000462">
    <property type="entry name" value="Receptor tyrosine kinase"/>
    <property type="match status" value="1"/>
</dbReference>